<dbReference type="PANTHER" id="PTHR43070">
    <property type="match status" value="1"/>
</dbReference>
<dbReference type="GO" id="GO:0009067">
    <property type="term" value="P:aspartate family amino acid biosynthetic process"/>
    <property type="evidence" value="ECO:0007669"/>
    <property type="project" value="InterPro"/>
</dbReference>
<evidence type="ECO:0000256" key="2">
    <source>
        <dbReference type="PROSITE-ProRule" id="PRU00117"/>
    </source>
</evidence>
<dbReference type="GO" id="GO:0003723">
    <property type="term" value="F:RNA binding"/>
    <property type="evidence" value="ECO:0007669"/>
    <property type="project" value="UniProtKB-UniRule"/>
</dbReference>
<keyword evidence="2" id="KW-0694">RNA-binding</keyword>
<dbReference type="OrthoDB" id="441329at2759"/>
<dbReference type="STRING" id="3827.A0A3Q7XRU0"/>
<evidence type="ECO:0000313" key="4">
    <source>
        <dbReference type="Proteomes" id="UP000087171"/>
    </source>
</evidence>
<dbReference type="Gene3D" id="3.30.310.210">
    <property type="match status" value="1"/>
</dbReference>
<feature type="domain" description="K Homology" evidence="3">
    <location>
        <begin position="140"/>
        <end position="164"/>
    </location>
</feature>
<dbReference type="AlphaFoldDB" id="A0A3Q7XRU0"/>
<protein>
    <submittedName>
        <fullName evidence="5">Uncharacterized protein LOC101489931 isoform X1</fullName>
    </submittedName>
</protein>
<dbReference type="InterPro" id="IPR011147">
    <property type="entry name" value="Bifunc_Aspkin/hSer_DH"/>
</dbReference>
<keyword evidence="4" id="KW-1185">Reference proteome</keyword>
<organism evidence="4 5">
    <name type="scientific">Cicer arietinum</name>
    <name type="common">Chickpea</name>
    <name type="synonym">Garbanzo</name>
    <dbReference type="NCBI Taxonomy" id="3827"/>
    <lineage>
        <taxon>Eukaryota</taxon>
        <taxon>Viridiplantae</taxon>
        <taxon>Streptophyta</taxon>
        <taxon>Embryophyta</taxon>
        <taxon>Tracheophyta</taxon>
        <taxon>Spermatophyta</taxon>
        <taxon>Magnoliopsida</taxon>
        <taxon>eudicotyledons</taxon>
        <taxon>Gunneridae</taxon>
        <taxon>Pentapetalae</taxon>
        <taxon>rosids</taxon>
        <taxon>fabids</taxon>
        <taxon>Fabales</taxon>
        <taxon>Fabaceae</taxon>
        <taxon>Papilionoideae</taxon>
        <taxon>50 kb inversion clade</taxon>
        <taxon>NPAAA clade</taxon>
        <taxon>Hologalegina</taxon>
        <taxon>IRL clade</taxon>
        <taxon>Cicereae</taxon>
        <taxon>Cicer</taxon>
    </lineage>
</organism>
<dbReference type="GeneID" id="101489931"/>
<evidence type="ECO:0000313" key="5">
    <source>
        <dbReference type="RefSeq" id="XP_027186516.1"/>
    </source>
</evidence>
<evidence type="ECO:0000256" key="1">
    <source>
        <dbReference type="ARBA" id="ARBA00022857"/>
    </source>
</evidence>
<dbReference type="PROSITE" id="PS50084">
    <property type="entry name" value="KH_TYPE_1"/>
    <property type="match status" value="1"/>
</dbReference>
<accession>A0A3Q7XRU0</accession>
<dbReference type="PANTHER" id="PTHR43070:SF5">
    <property type="entry name" value="HOMOSERINE DEHYDROGENASE"/>
    <property type="match status" value="1"/>
</dbReference>
<dbReference type="GO" id="GO:0004412">
    <property type="term" value="F:homoserine dehydrogenase activity"/>
    <property type="evidence" value="ECO:0007669"/>
    <property type="project" value="InterPro"/>
</dbReference>
<reference evidence="5" key="1">
    <citation type="submission" date="2025-08" db="UniProtKB">
        <authorList>
            <consortium name="RefSeq"/>
        </authorList>
    </citation>
    <scope>IDENTIFICATION</scope>
    <source>
        <tissue evidence="5">Etiolated seedlings</tissue>
    </source>
</reference>
<dbReference type="InterPro" id="IPR009019">
    <property type="entry name" value="KH_sf_prok-type"/>
</dbReference>
<dbReference type="Proteomes" id="UP000087171">
    <property type="component" value="Unplaced"/>
</dbReference>
<sequence length="182" mass="20103">MSKLYNITFVVKREDCIKALRTVHSRFYLSRTTIAMGIIGPGLIGSTVLDQLRDQAKLQCTLKNVPPTTSPLQLNWLHQLLVLLVLVGPRKQRTTSPTDRIIMVSGAINEILRAVELILSKLLTELHSEDDNDVEPKTKVRLIVPNGSCGGIIGKGGATIRSIASGLMEEHLCINYQGYDKL</sequence>
<name>A0A3Q7XRU0_CICAR</name>
<evidence type="ECO:0000259" key="3">
    <source>
        <dbReference type="Pfam" id="PF00013"/>
    </source>
</evidence>
<proteinExistence type="predicted"/>
<dbReference type="InterPro" id="IPR004088">
    <property type="entry name" value="KH_dom_type_1"/>
</dbReference>
<dbReference type="RefSeq" id="XP_027186516.1">
    <property type="nucleotide sequence ID" value="XM_027330715.1"/>
</dbReference>
<gene>
    <name evidence="5" type="primary">LOC101489931</name>
</gene>
<dbReference type="SUPFAM" id="SSF54814">
    <property type="entry name" value="Prokaryotic type KH domain (KH-domain type II)"/>
    <property type="match status" value="1"/>
</dbReference>
<keyword evidence="1" id="KW-0521">NADP</keyword>
<dbReference type="Pfam" id="PF00013">
    <property type="entry name" value="KH_1"/>
    <property type="match status" value="1"/>
</dbReference>
<dbReference type="GO" id="GO:0009090">
    <property type="term" value="P:homoserine biosynthetic process"/>
    <property type="evidence" value="ECO:0007669"/>
    <property type="project" value="TreeGrafter"/>
</dbReference>